<evidence type="ECO:0000313" key="3">
    <source>
        <dbReference type="Proteomes" id="UP000696280"/>
    </source>
</evidence>
<reference evidence="2" key="1">
    <citation type="submission" date="2021-07" db="EMBL/GenBank/DDBJ databases">
        <authorList>
            <person name="Durling M."/>
        </authorList>
    </citation>
    <scope>NUCLEOTIDE SEQUENCE</scope>
</reference>
<dbReference type="OrthoDB" id="2157530at2759"/>
<name>A0A9N9PS63_9HELO</name>
<protein>
    <recommendedName>
        <fullName evidence="1">Heterokaryon incompatibility domain-containing protein</fullName>
    </recommendedName>
</protein>
<sequence>MSTTIPGHPLYSELPLPHPKSIRLLRISPGTDPEPIELTLEVVNLEERPKYRALSHVWNPKSEKWKHPADAPTDVTCNKHPMVVTPNLRSALSRLRPQNSRFSTLRNSIRPQEDIEDTIGGRIWIDALCINQEDLAERGQQVSFMIDIYDRACEVIVWLGEDLWLNSGWRSLSWTRKLHNLCLPKDHPFYLIKRVFKVGQVALAHGIGDDEMLVNTRGLKDKFPAIGDPVWSILLEFFKNDWFHRIWCIQEVSENSLVTYLMGPTQVSGDDIALCSRWLIYNEYFMGHAIRHHSPSPFLSLTQKRTLDEMIEWTSHMKATDPRDKIFALLGLFSSEVYGDFIHYFLRLPLALKKQPLTLILRRPNVVQENVCIDEPQQFPSWIPRWDQSYPHWFGFLVRRPSGNAKLTIGEKKSWRELSLRGFEISQVAFIEPEMRSYSSLEKNRRLVQHLLLEVTERTKRYSGRVLLEAALVFTVTGGWPYNSELNEIYGAEGLAECLTNEPTREFPWCYKFFTTSDGYMGLGAGTIKLGDMICVLYGGGVMYILRPAGKDYLFIGECYTHGLMGGEAMRMLETGEVREQWFNLI</sequence>
<keyword evidence="3" id="KW-1185">Reference proteome</keyword>
<dbReference type="PANTHER" id="PTHR24148:SF64">
    <property type="entry name" value="HETEROKARYON INCOMPATIBILITY DOMAIN-CONTAINING PROTEIN"/>
    <property type="match status" value="1"/>
</dbReference>
<dbReference type="PANTHER" id="PTHR24148">
    <property type="entry name" value="ANKYRIN REPEAT DOMAIN-CONTAINING PROTEIN 39 HOMOLOG-RELATED"/>
    <property type="match status" value="1"/>
</dbReference>
<evidence type="ECO:0000313" key="2">
    <source>
        <dbReference type="EMBL" id="CAG8957651.1"/>
    </source>
</evidence>
<dbReference type="InterPro" id="IPR010730">
    <property type="entry name" value="HET"/>
</dbReference>
<dbReference type="AlphaFoldDB" id="A0A9N9PS63"/>
<dbReference type="Pfam" id="PF06985">
    <property type="entry name" value="HET"/>
    <property type="match status" value="1"/>
</dbReference>
<proteinExistence type="predicted"/>
<comment type="caution">
    <text evidence="2">The sequence shown here is derived from an EMBL/GenBank/DDBJ whole genome shotgun (WGS) entry which is preliminary data.</text>
</comment>
<organism evidence="2 3">
    <name type="scientific">Hymenoscyphus fraxineus</name>
    <dbReference type="NCBI Taxonomy" id="746836"/>
    <lineage>
        <taxon>Eukaryota</taxon>
        <taxon>Fungi</taxon>
        <taxon>Dikarya</taxon>
        <taxon>Ascomycota</taxon>
        <taxon>Pezizomycotina</taxon>
        <taxon>Leotiomycetes</taxon>
        <taxon>Helotiales</taxon>
        <taxon>Helotiaceae</taxon>
        <taxon>Hymenoscyphus</taxon>
    </lineage>
</organism>
<gene>
    <name evidence="2" type="ORF">HYFRA_00010518</name>
</gene>
<evidence type="ECO:0000259" key="1">
    <source>
        <dbReference type="Pfam" id="PF06985"/>
    </source>
</evidence>
<dbReference type="Pfam" id="PF26639">
    <property type="entry name" value="Het-6_barrel"/>
    <property type="match status" value="1"/>
</dbReference>
<feature type="domain" description="Heterokaryon incompatibility" evidence="1">
    <location>
        <begin position="51"/>
        <end position="251"/>
    </location>
</feature>
<dbReference type="InterPro" id="IPR052895">
    <property type="entry name" value="HetReg/Transcr_Mod"/>
</dbReference>
<dbReference type="Proteomes" id="UP000696280">
    <property type="component" value="Unassembled WGS sequence"/>
</dbReference>
<accession>A0A9N9PS63</accession>
<dbReference type="EMBL" id="CAJVRL010000080">
    <property type="protein sequence ID" value="CAG8957651.1"/>
    <property type="molecule type" value="Genomic_DNA"/>
</dbReference>